<comment type="caution">
    <text evidence="2">The sequence shown here is derived from an EMBL/GenBank/DDBJ whole genome shotgun (WGS) entry which is preliminary data.</text>
</comment>
<dbReference type="RefSeq" id="WP_119201921.1">
    <property type="nucleotide sequence ID" value="NZ_WQPE01000010.1"/>
</dbReference>
<sequence>MRRVSGKNRLAIIALAVMIGVAGYMSFADAGKDKKTKKNGKEQVEVISYDEVAGGDSKNVADGSENIAADEAQDTDEGLSEDMELNGPEEEIGDAVLTSASAKAVTNNMASVKLTREQNRSKSRETLMDIIGDEALSDEAKKEAADTYVRLNDTIEMETDIETVLAAKGYTDVVVTIGDESVDVTLGAAELDDAERAQIEDIVTRKTGYNISNVAISMMDGK</sequence>
<name>A0A412IV23_9FIRM</name>
<dbReference type="AlphaFoldDB" id="A0A412IV23"/>
<evidence type="ECO:0000313" key="2">
    <source>
        <dbReference type="EMBL" id="RGS44031.1"/>
    </source>
</evidence>
<dbReference type="OrthoDB" id="9789991at2"/>
<accession>A0A412IV23</accession>
<evidence type="ECO:0000256" key="1">
    <source>
        <dbReference type="SAM" id="MobiDB-lite"/>
    </source>
</evidence>
<dbReference type="EMBL" id="QRVK01000002">
    <property type="protein sequence ID" value="RGS44031.1"/>
    <property type="molecule type" value="Genomic_DNA"/>
</dbReference>
<dbReference type="Gene3D" id="1.10.287.4300">
    <property type="entry name" value="Stage III sporulation protein AH-like"/>
    <property type="match status" value="1"/>
</dbReference>
<reference evidence="2 3" key="1">
    <citation type="submission" date="2018-08" db="EMBL/GenBank/DDBJ databases">
        <title>A genome reference for cultivated species of the human gut microbiota.</title>
        <authorList>
            <person name="Zou Y."/>
            <person name="Xue W."/>
            <person name="Luo G."/>
        </authorList>
    </citation>
    <scope>NUCLEOTIDE SEQUENCE [LARGE SCALE GENOMIC DNA]</scope>
    <source>
        <strain evidence="2 3">AF22-21</strain>
    </source>
</reference>
<evidence type="ECO:0000313" key="3">
    <source>
        <dbReference type="Proteomes" id="UP000283295"/>
    </source>
</evidence>
<dbReference type="InterPro" id="IPR024232">
    <property type="entry name" value="SpoIIIAH"/>
</dbReference>
<dbReference type="InterPro" id="IPR038503">
    <property type="entry name" value="SpoIIIAH_sf"/>
</dbReference>
<dbReference type="Proteomes" id="UP000283295">
    <property type="component" value="Unassembled WGS sequence"/>
</dbReference>
<organism evidence="2 3">
    <name type="scientific">Coprococcus eutactus</name>
    <dbReference type="NCBI Taxonomy" id="33043"/>
    <lineage>
        <taxon>Bacteria</taxon>
        <taxon>Bacillati</taxon>
        <taxon>Bacillota</taxon>
        <taxon>Clostridia</taxon>
        <taxon>Lachnospirales</taxon>
        <taxon>Lachnospiraceae</taxon>
        <taxon>Coprococcus</taxon>
    </lineage>
</organism>
<dbReference type="Pfam" id="PF12685">
    <property type="entry name" value="SpoIIIAH"/>
    <property type="match status" value="1"/>
</dbReference>
<protein>
    <submittedName>
        <fullName evidence="2">SpoIIIAH-like family protein</fullName>
    </submittedName>
</protein>
<gene>
    <name evidence="2" type="ORF">DWX94_01130</name>
</gene>
<proteinExistence type="predicted"/>
<feature type="compositionally biased region" description="Acidic residues" evidence="1">
    <location>
        <begin position="71"/>
        <end position="84"/>
    </location>
</feature>
<feature type="region of interest" description="Disordered" evidence="1">
    <location>
        <begin position="55"/>
        <end position="84"/>
    </location>
</feature>